<dbReference type="Gene3D" id="3.80.10.10">
    <property type="entry name" value="Ribonuclease Inhibitor"/>
    <property type="match status" value="1"/>
</dbReference>
<dbReference type="PANTHER" id="PTHR45617:SF169">
    <property type="entry name" value="LRRCT DOMAIN-CONTAINING PROTEIN"/>
    <property type="match status" value="1"/>
</dbReference>
<comment type="caution">
    <text evidence="7">The sequence shown here is derived from an EMBL/GenBank/DDBJ whole genome shotgun (WGS) entry which is preliminary data.</text>
</comment>
<feature type="transmembrane region" description="Helical" evidence="5">
    <location>
        <begin position="143"/>
        <end position="162"/>
    </location>
</feature>
<keyword evidence="5" id="KW-1133">Transmembrane helix</keyword>
<dbReference type="SMART" id="SM00369">
    <property type="entry name" value="LRR_TYP"/>
    <property type="match status" value="3"/>
</dbReference>
<feature type="domain" description="LNR" evidence="6">
    <location>
        <begin position="574"/>
        <end position="616"/>
    </location>
</feature>
<keyword evidence="3" id="KW-1015">Disulfide bond</keyword>
<dbReference type="Proteomes" id="UP000285060">
    <property type="component" value="Unassembled WGS sequence"/>
</dbReference>
<name>A0A3R7A3D2_9STRA</name>
<evidence type="ECO:0000256" key="5">
    <source>
        <dbReference type="SAM" id="Phobius"/>
    </source>
</evidence>
<dbReference type="PANTHER" id="PTHR45617">
    <property type="entry name" value="LEUCINE RICH REPEAT FAMILY PROTEIN"/>
    <property type="match status" value="1"/>
</dbReference>
<dbReference type="EMBL" id="QUSY01001794">
    <property type="protein sequence ID" value="RHY23565.1"/>
    <property type="molecule type" value="Genomic_DNA"/>
</dbReference>
<keyword evidence="2" id="KW-0677">Repeat</keyword>
<dbReference type="Pfam" id="PF00066">
    <property type="entry name" value="Notch"/>
    <property type="match status" value="1"/>
</dbReference>
<organism evidence="7 8">
    <name type="scientific">Aphanomyces invadans</name>
    <dbReference type="NCBI Taxonomy" id="157072"/>
    <lineage>
        <taxon>Eukaryota</taxon>
        <taxon>Sar</taxon>
        <taxon>Stramenopiles</taxon>
        <taxon>Oomycota</taxon>
        <taxon>Saprolegniomycetes</taxon>
        <taxon>Saprolegniales</taxon>
        <taxon>Verrucalvaceae</taxon>
        <taxon>Aphanomyces</taxon>
    </lineage>
</organism>
<dbReference type="InterPro" id="IPR000800">
    <property type="entry name" value="Notch_dom"/>
</dbReference>
<evidence type="ECO:0000313" key="7">
    <source>
        <dbReference type="EMBL" id="RHY23565.1"/>
    </source>
</evidence>
<keyword evidence="8" id="KW-1185">Reference proteome</keyword>
<evidence type="ECO:0000256" key="4">
    <source>
        <dbReference type="ARBA" id="ARBA00023180"/>
    </source>
</evidence>
<evidence type="ECO:0000259" key="6">
    <source>
        <dbReference type="SMART" id="SM00004"/>
    </source>
</evidence>
<protein>
    <recommendedName>
        <fullName evidence="6">LNR domain-containing protein</fullName>
    </recommendedName>
</protein>
<evidence type="ECO:0000256" key="2">
    <source>
        <dbReference type="ARBA" id="ARBA00022737"/>
    </source>
</evidence>
<feature type="transmembrane region" description="Helical" evidence="5">
    <location>
        <begin position="63"/>
        <end position="84"/>
    </location>
</feature>
<proteinExistence type="predicted"/>
<keyword evidence="4" id="KW-0325">Glycoprotein</keyword>
<feature type="transmembrane region" description="Helical" evidence="5">
    <location>
        <begin position="287"/>
        <end position="311"/>
    </location>
</feature>
<evidence type="ECO:0000256" key="3">
    <source>
        <dbReference type="ARBA" id="ARBA00023157"/>
    </source>
</evidence>
<dbReference type="Gene3D" id="4.10.470.20">
    <property type="match status" value="1"/>
</dbReference>
<evidence type="ECO:0000256" key="1">
    <source>
        <dbReference type="ARBA" id="ARBA00022614"/>
    </source>
</evidence>
<sequence length="621" mass="68761">MPTRAVAVRQLHRRGSSELASVIQPPTYALARTKDLISAVYYAITCGVYIGANAQQQSVLHAYAPPVVATINFVMALLHVYGMAQTFRLPSRRKRCCGRHIDLLKKYLPRRSIQLPLFHAIDVLCQSYQAYRLSFFMVHRDQAFIFTIVVSLYCLVTPWFLFARDSFARQSTILLLNSALGFFLSVGFPLCAFIVQMIRLLAYDHASKKPDKFLAATVLLSRQMAVSSLSDLVTRTITQLSSYAALRRLVQSVQIFPSLQSTSTSVREPPQKIRESFHLTFRSRRPLIVYLMVNIAWGTSLVSLTTAATFFRTPCPGICVQETAPWFDTACHCAYVEINCALQGIPGDSLDAMLAPSLVGTDVFYLDVRRCALPHGISLATLSPFQNLYAIVIYFSSMTDWPVRSEDERFPSSLTVLHIRGSQLTEVPPVLLHLPPSMALLRLHDSPIRSIPDKFFTAWAGLSSLVLSQLNLTHHSIPPLGALPKLSALDMRGNEITELPSEWTTASSHVDLQLNSLNRVDLSANRLRHGPWALAALGVQLELSSNRIATVPESLPEGALSTRSVVLDDTPFCSNGAVASCEPKCSRLCLTKMIGDLRCDLECFSAACKFDGGDCEPFGMP</sequence>
<dbReference type="SMART" id="SM00004">
    <property type="entry name" value="NL"/>
    <property type="match status" value="1"/>
</dbReference>
<feature type="transmembrane region" description="Helical" evidence="5">
    <location>
        <begin position="182"/>
        <end position="202"/>
    </location>
</feature>
<gene>
    <name evidence="7" type="ORF">DYB32_009136</name>
</gene>
<keyword evidence="5" id="KW-0812">Transmembrane</keyword>
<keyword evidence="1" id="KW-0433">Leucine-rich repeat</keyword>
<accession>A0A3R7A3D2</accession>
<reference evidence="7 8" key="1">
    <citation type="submission" date="2018-08" db="EMBL/GenBank/DDBJ databases">
        <title>Aphanomyces genome sequencing and annotation.</title>
        <authorList>
            <person name="Minardi D."/>
            <person name="Oidtmann B."/>
            <person name="Van Der Giezen M."/>
            <person name="Studholme D.J."/>
        </authorList>
    </citation>
    <scope>NUCLEOTIDE SEQUENCE [LARGE SCALE GENOMIC DNA]</scope>
    <source>
        <strain evidence="7 8">NJM0002</strain>
    </source>
</reference>
<keyword evidence="5" id="KW-0472">Membrane</keyword>
<dbReference type="VEuPathDB" id="FungiDB:H310_07673"/>
<evidence type="ECO:0000313" key="8">
    <source>
        <dbReference type="Proteomes" id="UP000285060"/>
    </source>
</evidence>
<dbReference type="SUPFAM" id="SSF52058">
    <property type="entry name" value="L domain-like"/>
    <property type="match status" value="1"/>
</dbReference>
<dbReference type="InterPro" id="IPR032675">
    <property type="entry name" value="LRR_dom_sf"/>
</dbReference>
<dbReference type="AlphaFoldDB" id="A0A3R7A3D2"/>
<dbReference type="InterPro" id="IPR003591">
    <property type="entry name" value="Leu-rich_rpt_typical-subtyp"/>
</dbReference>